<dbReference type="GO" id="GO:0005524">
    <property type="term" value="F:ATP binding"/>
    <property type="evidence" value="ECO:0007669"/>
    <property type="project" value="InterPro"/>
</dbReference>
<feature type="domain" description="Apple" evidence="9">
    <location>
        <begin position="109"/>
        <end position="190"/>
    </location>
</feature>
<proteinExistence type="predicted"/>
<accession>A0A7I8I7W5</accession>
<dbReference type="SMART" id="SM00473">
    <property type="entry name" value="PAN_AP"/>
    <property type="match status" value="1"/>
</dbReference>
<dbReference type="Gene3D" id="3.30.200.20">
    <property type="entry name" value="Phosphorylase Kinase, domain 1"/>
    <property type="match status" value="1"/>
</dbReference>
<evidence type="ECO:0000259" key="9">
    <source>
        <dbReference type="PROSITE" id="PS50948"/>
    </source>
</evidence>
<reference evidence="10 11" key="1">
    <citation type="submission" date="2019-12" db="EMBL/GenBank/DDBJ databases">
        <authorList>
            <person name="Scholz U."/>
            <person name="Mascher M."/>
            <person name="Fiebig A."/>
        </authorList>
    </citation>
    <scope>NUCLEOTIDE SEQUENCE</scope>
</reference>
<dbReference type="EMBL" id="CACRZD030000001">
    <property type="protein sequence ID" value="CAA6653659.1"/>
    <property type="molecule type" value="Genomic_DNA"/>
</dbReference>
<dbReference type="GO" id="GO:0016020">
    <property type="term" value="C:membrane"/>
    <property type="evidence" value="ECO:0007669"/>
    <property type="project" value="UniProtKB-SubCell"/>
</dbReference>
<evidence type="ECO:0000256" key="4">
    <source>
        <dbReference type="ARBA" id="ARBA00022989"/>
    </source>
</evidence>
<feature type="transmembrane region" description="Helical" evidence="7">
    <location>
        <begin position="223"/>
        <end position="248"/>
    </location>
</feature>
<dbReference type="Gene3D" id="1.10.510.10">
    <property type="entry name" value="Transferase(Phosphotransferase) domain 1"/>
    <property type="match status" value="1"/>
</dbReference>
<dbReference type="InterPro" id="IPR003609">
    <property type="entry name" value="Pan_app"/>
</dbReference>
<organism evidence="10">
    <name type="scientific">Spirodela intermedia</name>
    <name type="common">Intermediate duckweed</name>
    <dbReference type="NCBI Taxonomy" id="51605"/>
    <lineage>
        <taxon>Eukaryota</taxon>
        <taxon>Viridiplantae</taxon>
        <taxon>Streptophyta</taxon>
        <taxon>Embryophyta</taxon>
        <taxon>Tracheophyta</taxon>
        <taxon>Spermatophyta</taxon>
        <taxon>Magnoliopsida</taxon>
        <taxon>Liliopsida</taxon>
        <taxon>Araceae</taxon>
        <taxon>Lemnoideae</taxon>
        <taxon>Spirodela</taxon>
    </lineage>
</organism>
<dbReference type="InterPro" id="IPR011009">
    <property type="entry name" value="Kinase-like_dom_sf"/>
</dbReference>
<evidence type="ECO:0000256" key="6">
    <source>
        <dbReference type="ARBA" id="ARBA00023157"/>
    </source>
</evidence>
<evidence type="ECO:0000256" key="7">
    <source>
        <dbReference type="SAM" id="Phobius"/>
    </source>
</evidence>
<dbReference type="SUPFAM" id="SSF56112">
    <property type="entry name" value="Protein kinase-like (PK-like)"/>
    <property type="match status" value="1"/>
</dbReference>
<name>A0A7I8I7W5_SPIIN</name>
<evidence type="ECO:0000313" key="10">
    <source>
        <dbReference type="EMBL" id="CAA2613844.1"/>
    </source>
</evidence>
<comment type="subcellular location">
    <subcellularLocation>
        <location evidence="1">Membrane</location>
        <topology evidence="1">Single-pass membrane protein</topology>
    </subcellularLocation>
</comment>
<dbReference type="PANTHER" id="PTHR47974">
    <property type="entry name" value="OS07G0415500 PROTEIN"/>
    <property type="match status" value="1"/>
</dbReference>
<dbReference type="GO" id="GO:0048544">
    <property type="term" value="P:recognition of pollen"/>
    <property type="evidence" value="ECO:0007669"/>
    <property type="project" value="InterPro"/>
</dbReference>
<sequence length="514" mass="56096">MNASAAMVEARLQADGVFGLFDAGGATAWFRLSEDFKDPTVALRHLRIDLDGNLRIYSWVAAESSWKISWQAVQNQCDVFGFCGLYSLCGSTPPAPPASAWQIADLGSCGGAAVAMRALENTVLHSLYPPRDAEALMSSEACRRYCLDDSSCIAVTVKNDGSGLCTIKRSSFIAGYSYSAVAATSFLKTCLVPQAVSGMAAAAAQGFHGGAVDSRRRRQDSTAAIALVLLITAGVFLTAELLLFWFVVRRRRRRLDVGDIRRPVSVAEELQVKMLHGDLVRLSIEEVEILTGGFRAKLGPTVFKGFLSHRATVTAKLLTGAVVSEREFLIQVVALSRAGGHQNLVAMKGFSFGSEKKILLYEYVRGCSLDRWLARRRVDRCGGGWRQRMNVAVGVARALRHLHLGCKTSIAHGNLKAANVLIADGDPATKVADYGLQKLRQPAADSSPETLPERDVFMLGSRQWRRWRRGREAVERAMRLALWCMQESPKLRPSIAEVVAVLESSLSLELPPSP</sequence>
<dbReference type="InterPro" id="IPR000719">
    <property type="entry name" value="Prot_kinase_dom"/>
</dbReference>
<evidence type="ECO:0000256" key="2">
    <source>
        <dbReference type="ARBA" id="ARBA00022692"/>
    </source>
</evidence>
<dbReference type="AlphaFoldDB" id="A0A7I8I7W5"/>
<dbReference type="Pfam" id="PF07714">
    <property type="entry name" value="PK_Tyr_Ser-Thr"/>
    <property type="match status" value="1"/>
</dbReference>
<protein>
    <submittedName>
        <fullName evidence="10">Uncharacterized protein</fullName>
    </submittedName>
</protein>
<dbReference type="Proteomes" id="UP001189122">
    <property type="component" value="Unassembled WGS sequence"/>
</dbReference>
<evidence type="ECO:0000256" key="5">
    <source>
        <dbReference type="ARBA" id="ARBA00023136"/>
    </source>
</evidence>
<keyword evidence="11" id="KW-1185">Reference proteome</keyword>
<evidence type="ECO:0000313" key="11">
    <source>
        <dbReference type="Proteomes" id="UP001189122"/>
    </source>
</evidence>
<keyword evidence="2 7" id="KW-0812">Transmembrane</keyword>
<evidence type="ECO:0000256" key="3">
    <source>
        <dbReference type="ARBA" id="ARBA00022729"/>
    </source>
</evidence>
<keyword evidence="3" id="KW-0732">Signal</keyword>
<keyword evidence="5 7" id="KW-0472">Membrane</keyword>
<dbReference type="EMBL" id="LR743588">
    <property type="protein sequence ID" value="CAA2613844.1"/>
    <property type="molecule type" value="Genomic_DNA"/>
</dbReference>
<keyword evidence="4 7" id="KW-1133">Transmembrane helix</keyword>
<feature type="domain" description="Protein kinase" evidence="8">
    <location>
        <begin position="284"/>
        <end position="514"/>
    </location>
</feature>
<keyword evidence="6" id="KW-1015">Disulfide bond</keyword>
<evidence type="ECO:0000256" key="1">
    <source>
        <dbReference type="ARBA" id="ARBA00004167"/>
    </source>
</evidence>
<dbReference type="PANTHER" id="PTHR47974:SF10">
    <property type="entry name" value="RECEPTOR-LIKE SERINE_THREONINE-PROTEIN KINASE"/>
    <property type="match status" value="1"/>
</dbReference>
<dbReference type="InterPro" id="IPR000858">
    <property type="entry name" value="S_locus_glycoprot_dom"/>
</dbReference>
<dbReference type="PROSITE" id="PS50011">
    <property type="entry name" value="PROTEIN_KINASE_DOM"/>
    <property type="match status" value="1"/>
</dbReference>
<dbReference type="PROSITE" id="PS50948">
    <property type="entry name" value="PAN"/>
    <property type="match status" value="1"/>
</dbReference>
<evidence type="ECO:0000259" key="8">
    <source>
        <dbReference type="PROSITE" id="PS50011"/>
    </source>
</evidence>
<dbReference type="InterPro" id="IPR001245">
    <property type="entry name" value="Ser-Thr/Tyr_kinase_cat_dom"/>
</dbReference>
<dbReference type="Pfam" id="PF00954">
    <property type="entry name" value="S_locus_glycop"/>
    <property type="match status" value="1"/>
</dbReference>
<dbReference type="GO" id="GO:0004672">
    <property type="term" value="F:protein kinase activity"/>
    <property type="evidence" value="ECO:0007669"/>
    <property type="project" value="InterPro"/>
</dbReference>
<gene>
    <name evidence="10" type="ORF">SI7747_01000249</name>
</gene>